<accession>A0ABP0ENL6</accession>
<dbReference type="Proteomes" id="UP001497600">
    <property type="component" value="Chromosome H"/>
</dbReference>
<name>A0ABP0ENL6_9ASCO</name>
<dbReference type="Pfam" id="PF22044">
    <property type="entry name" value="SPO24"/>
    <property type="match status" value="1"/>
</dbReference>
<evidence type="ECO:0000313" key="2">
    <source>
        <dbReference type="Proteomes" id="UP001497600"/>
    </source>
</evidence>
<gene>
    <name evidence="1" type="primary">SPO24</name>
    <name evidence="1" type="ORF">CAAN4_H23816</name>
</gene>
<dbReference type="InterPro" id="IPR054415">
    <property type="entry name" value="SPO24"/>
</dbReference>
<evidence type="ECO:0000313" key="1">
    <source>
        <dbReference type="EMBL" id="CAK7922195.1"/>
    </source>
</evidence>
<protein>
    <submittedName>
        <fullName evidence="1">Sporulation protein 24</fullName>
    </submittedName>
</protein>
<proteinExistence type="predicted"/>
<reference evidence="1 2" key="1">
    <citation type="submission" date="2024-01" db="EMBL/GenBank/DDBJ databases">
        <authorList>
            <consortium name="Genoscope - CEA"/>
            <person name="William W."/>
        </authorList>
    </citation>
    <scope>NUCLEOTIDE SEQUENCE [LARGE SCALE GENOMIC DNA]</scope>
    <source>
        <strain evidence="1 2">29B2s-10</strain>
    </source>
</reference>
<sequence length="71" mass="7684">MSFKSTFQTLPTQFLELSNDLSEPFVIPDVSPVSSPTLKATPVSPSIDSSLSVPVDEVSGRERSMSIIELN</sequence>
<keyword evidence="2" id="KW-1185">Reference proteome</keyword>
<organism evidence="1 2">
    <name type="scientific">[Candida] anglica</name>
    <dbReference type="NCBI Taxonomy" id="148631"/>
    <lineage>
        <taxon>Eukaryota</taxon>
        <taxon>Fungi</taxon>
        <taxon>Dikarya</taxon>
        <taxon>Ascomycota</taxon>
        <taxon>Saccharomycotina</taxon>
        <taxon>Pichiomycetes</taxon>
        <taxon>Debaryomycetaceae</taxon>
        <taxon>Kurtzmaniella</taxon>
    </lineage>
</organism>
<dbReference type="EMBL" id="OZ004260">
    <property type="protein sequence ID" value="CAK7922195.1"/>
    <property type="molecule type" value="Genomic_DNA"/>
</dbReference>